<dbReference type="AlphaFoldDB" id="A0A4E0QSE2"/>
<proteinExistence type="predicted"/>
<dbReference type="InterPro" id="IPR015655">
    <property type="entry name" value="PP2C"/>
</dbReference>
<dbReference type="InterPro" id="IPR001932">
    <property type="entry name" value="PPM-type_phosphatase-like_dom"/>
</dbReference>
<organism evidence="2 3">
    <name type="scientific">Candidatus Thiomargarita nelsonii</name>
    <dbReference type="NCBI Taxonomy" id="1003181"/>
    <lineage>
        <taxon>Bacteria</taxon>
        <taxon>Pseudomonadati</taxon>
        <taxon>Pseudomonadota</taxon>
        <taxon>Gammaproteobacteria</taxon>
        <taxon>Thiotrichales</taxon>
        <taxon>Thiotrichaceae</taxon>
        <taxon>Thiomargarita</taxon>
    </lineage>
</organism>
<dbReference type="Proteomes" id="UP000030428">
    <property type="component" value="Unassembled WGS sequence"/>
</dbReference>
<dbReference type="CDD" id="cd00143">
    <property type="entry name" value="PP2Cc"/>
    <property type="match status" value="1"/>
</dbReference>
<name>A0A4E0QSE2_9GAMM</name>
<dbReference type="SMART" id="SM00331">
    <property type="entry name" value="PP2C_SIG"/>
    <property type="match status" value="1"/>
</dbReference>
<feature type="domain" description="PPM-type phosphatase" evidence="1">
    <location>
        <begin position="5"/>
        <end position="237"/>
    </location>
</feature>
<dbReference type="SUPFAM" id="SSF81606">
    <property type="entry name" value="PP2C-like"/>
    <property type="match status" value="1"/>
</dbReference>
<dbReference type="EMBL" id="JSZA02000004">
    <property type="protein sequence ID" value="TGO03699.1"/>
    <property type="molecule type" value="Genomic_DNA"/>
</dbReference>
<comment type="caution">
    <text evidence="2">The sequence shown here is derived from an EMBL/GenBank/DDBJ whole genome shotgun (WGS) entry which is preliminary data.</text>
</comment>
<dbReference type="InterPro" id="IPR036457">
    <property type="entry name" value="PPM-type-like_dom_sf"/>
</dbReference>
<dbReference type="PANTHER" id="PTHR47992">
    <property type="entry name" value="PROTEIN PHOSPHATASE"/>
    <property type="match status" value="1"/>
</dbReference>
<dbReference type="SMART" id="SM00332">
    <property type="entry name" value="PP2Cc"/>
    <property type="match status" value="1"/>
</dbReference>
<gene>
    <name evidence="2" type="ORF">PN36_01665</name>
</gene>
<evidence type="ECO:0000313" key="3">
    <source>
        <dbReference type="Proteomes" id="UP000030428"/>
    </source>
</evidence>
<dbReference type="GO" id="GO:0004722">
    <property type="term" value="F:protein serine/threonine phosphatase activity"/>
    <property type="evidence" value="ECO:0007669"/>
    <property type="project" value="InterPro"/>
</dbReference>
<evidence type="ECO:0000259" key="1">
    <source>
        <dbReference type="PROSITE" id="PS51746"/>
    </source>
</evidence>
<keyword evidence="3" id="KW-1185">Reference proteome</keyword>
<evidence type="ECO:0000313" key="2">
    <source>
        <dbReference type="EMBL" id="TGO03699.1"/>
    </source>
</evidence>
<accession>A0A4E0QSE2</accession>
<protein>
    <recommendedName>
        <fullName evidence="1">PPM-type phosphatase domain-containing protein</fullName>
    </recommendedName>
</protein>
<sequence>MFSWTSAALTDVGKRRKINEDAYLELVDTGLWVVADGMGGYEAGDVASQAIINGLKTTHPPNKMSVFVEEVENRLLNVNTQLYELATERRCTIGSTVVGLLAQQSHGVILWAGDSRAYRYRAGQLERISQDHSQVEELIEQGLLLPEEAETHPDANVITRAVGAQEHLFLDYEIYPVEHKDIFLLCSDGLYKEITESEIAEVLSKRLFNCHRAAQQLIDLALTRKCKDNVTVIVIQARYKRGD</sequence>
<dbReference type="Gene3D" id="3.60.40.10">
    <property type="entry name" value="PPM-type phosphatase domain"/>
    <property type="match status" value="1"/>
</dbReference>
<dbReference type="PROSITE" id="PS51746">
    <property type="entry name" value="PPM_2"/>
    <property type="match status" value="1"/>
</dbReference>
<dbReference type="Pfam" id="PF13672">
    <property type="entry name" value="PP2C_2"/>
    <property type="match status" value="1"/>
</dbReference>
<reference evidence="2 3" key="1">
    <citation type="journal article" date="2016" name="Front. Microbiol.">
        <title>Single-Cell (Meta-)Genomics of a Dimorphic Candidatus Thiomargarita nelsonii Reveals Genomic Plasticity.</title>
        <authorList>
            <person name="Flood B.E."/>
            <person name="Fliss P."/>
            <person name="Jones D.S."/>
            <person name="Dick G.J."/>
            <person name="Jain S."/>
            <person name="Kaster A.K."/>
            <person name="Winkel M."/>
            <person name="Mussmann M."/>
            <person name="Bailey J."/>
        </authorList>
    </citation>
    <scope>NUCLEOTIDE SEQUENCE [LARGE SCALE GENOMIC DNA]</scope>
    <source>
        <strain evidence="2">Hydrate Ridge</strain>
    </source>
</reference>